<dbReference type="AlphaFoldDB" id="B8HM10"/>
<evidence type="ECO:0000313" key="3">
    <source>
        <dbReference type="EMBL" id="ACL45370.1"/>
    </source>
</evidence>
<feature type="region of interest" description="Disordered" evidence="2">
    <location>
        <begin position="89"/>
        <end position="112"/>
    </location>
</feature>
<protein>
    <submittedName>
        <fullName evidence="3">Uncharacterized protein</fullName>
    </submittedName>
</protein>
<dbReference type="eggNOG" id="COG1196">
    <property type="taxonomic scope" value="Bacteria"/>
</dbReference>
<reference evidence="3" key="1">
    <citation type="submission" date="2009-01" db="EMBL/GenBank/DDBJ databases">
        <title>Complete sequence of chromosome Cyanothece sp. PCC 7425.</title>
        <authorList>
            <consortium name="US DOE Joint Genome Institute"/>
            <person name="Lucas S."/>
            <person name="Copeland A."/>
            <person name="Lapidus A."/>
            <person name="Glavina del Rio T."/>
            <person name="Dalin E."/>
            <person name="Tice H."/>
            <person name="Bruce D."/>
            <person name="Goodwin L."/>
            <person name="Pitluck S."/>
            <person name="Sims D."/>
            <person name="Meineke L."/>
            <person name="Brettin T."/>
            <person name="Detter J.C."/>
            <person name="Han C."/>
            <person name="Larimer F."/>
            <person name="Land M."/>
            <person name="Hauser L."/>
            <person name="Kyrpides N."/>
            <person name="Ovchinnikova G."/>
            <person name="Liberton M."/>
            <person name="Stoeckel J."/>
            <person name="Banerjee A."/>
            <person name="Singh A."/>
            <person name="Page L."/>
            <person name="Sato H."/>
            <person name="Zhao L."/>
            <person name="Sherman L."/>
            <person name="Pakrasi H."/>
            <person name="Richardson P."/>
        </authorList>
    </citation>
    <scope>NUCLEOTIDE SEQUENCE</scope>
    <source>
        <strain evidence="3">PCC 7425</strain>
    </source>
</reference>
<name>B8HM10_CYAP4</name>
<evidence type="ECO:0000256" key="1">
    <source>
        <dbReference type="SAM" id="Coils"/>
    </source>
</evidence>
<accession>B8HM10</accession>
<evidence type="ECO:0000256" key="2">
    <source>
        <dbReference type="SAM" id="MobiDB-lite"/>
    </source>
</evidence>
<proteinExistence type="predicted"/>
<dbReference type="HOGENOM" id="CLU_1352764_0_0_3"/>
<sequence length="202" mass="23160">MQAILDQLSPTSRYYLSKLLKEKGKTGELVMPIAMGLPEQQFCLPTAQLAKLEDLLYFHQTIVRQPVYAQNNLAQVESLIFSLLNPEGRYTSSQPDAPPPQEQTYQNPQTELEPETTKLGRMLEAITSLINEQEEELVLQAQEIAELKHKIEQSTDYERLILCVDLEAAQQNYRLLEQSLQGQRQRLQEQQNLLKIYGQVSS</sequence>
<feature type="coiled-coil region" evidence="1">
    <location>
        <begin position="123"/>
        <end position="193"/>
    </location>
</feature>
<dbReference type="STRING" id="395961.Cyan7425_3036"/>
<keyword evidence="1" id="KW-0175">Coiled coil</keyword>
<dbReference type="EMBL" id="CP001344">
    <property type="protein sequence ID" value="ACL45370.1"/>
    <property type="molecule type" value="Genomic_DNA"/>
</dbReference>
<organism evidence="3">
    <name type="scientific">Cyanothece sp. (strain PCC 7425 / ATCC 29141)</name>
    <dbReference type="NCBI Taxonomy" id="395961"/>
    <lineage>
        <taxon>Bacteria</taxon>
        <taxon>Bacillati</taxon>
        <taxon>Cyanobacteriota</taxon>
        <taxon>Cyanophyceae</taxon>
        <taxon>Gomontiellales</taxon>
        <taxon>Cyanothecaceae</taxon>
        <taxon>Cyanothece</taxon>
    </lineage>
</organism>
<dbReference type="KEGG" id="cyn:Cyan7425_3036"/>
<gene>
    <name evidence="3" type="ordered locus">Cyan7425_3036</name>
</gene>